<evidence type="ECO:0000313" key="4">
    <source>
        <dbReference type="Proteomes" id="UP001190700"/>
    </source>
</evidence>
<keyword evidence="4" id="KW-1185">Reference proteome</keyword>
<evidence type="ECO:0000256" key="2">
    <source>
        <dbReference type="SAM" id="Phobius"/>
    </source>
</evidence>
<dbReference type="AlphaFoldDB" id="A0AAE0F948"/>
<evidence type="ECO:0000313" key="3">
    <source>
        <dbReference type="EMBL" id="KAK3255356.1"/>
    </source>
</evidence>
<keyword evidence="2" id="KW-0812">Transmembrane</keyword>
<feature type="transmembrane region" description="Helical" evidence="2">
    <location>
        <begin position="158"/>
        <end position="185"/>
    </location>
</feature>
<sequence length="358" mass="39238">QGGGAIFSDQTLNCASCGFHGNRASFGENFAGPYSSLEPSQTVFNATSQEVMPAWTVRAMDIFGNTVLSFNGLVTLRCDSCVEAHMYIEGHSEPVEHGLAAFDATKVFGEPGSTLLLSADTVDGMGNTSISVHLQECGEDEKEGDDRNSCQNTGDKPLGFWIVGALGILAFLVLVAVIFSLWLLWRREFAWLIPFDQLKFSSSPHVIMFSPVSIVMKAKYRNNDVALTVMPGVDHCSELALLCYSSVHAEHLMQSATPEAWSESRNPPARLSRTKSDARHLASFKDRSDSSKESTSDKLHGVLEQFKRIPYLSGLLQALAMRQSVRQHLGSRFRFFTTRLNHPNIISVIGASSEPSGQ</sequence>
<name>A0AAE0F948_9CHLO</name>
<feature type="non-terminal residue" evidence="3">
    <location>
        <position position="358"/>
    </location>
</feature>
<keyword evidence="2" id="KW-1133">Transmembrane helix</keyword>
<gene>
    <name evidence="3" type="ORF">CYMTET_35458</name>
</gene>
<reference evidence="3 4" key="1">
    <citation type="journal article" date="2015" name="Genome Biol. Evol.">
        <title>Comparative Genomics of a Bacterivorous Green Alga Reveals Evolutionary Causalities and Consequences of Phago-Mixotrophic Mode of Nutrition.</title>
        <authorList>
            <person name="Burns J.A."/>
            <person name="Paasch A."/>
            <person name="Narechania A."/>
            <person name="Kim E."/>
        </authorList>
    </citation>
    <scope>NUCLEOTIDE SEQUENCE [LARGE SCALE GENOMIC DNA]</scope>
    <source>
        <strain evidence="3 4">PLY_AMNH</strain>
    </source>
</reference>
<dbReference type="EMBL" id="LGRX02022699">
    <property type="protein sequence ID" value="KAK3255356.1"/>
    <property type="molecule type" value="Genomic_DNA"/>
</dbReference>
<evidence type="ECO:0000256" key="1">
    <source>
        <dbReference type="SAM" id="MobiDB-lite"/>
    </source>
</evidence>
<organism evidence="3 4">
    <name type="scientific">Cymbomonas tetramitiformis</name>
    <dbReference type="NCBI Taxonomy" id="36881"/>
    <lineage>
        <taxon>Eukaryota</taxon>
        <taxon>Viridiplantae</taxon>
        <taxon>Chlorophyta</taxon>
        <taxon>Pyramimonadophyceae</taxon>
        <taxon>Pyramimonadales</taxon>
        <taxon>Pyramimonadaceae</taxon>
        <taxon>Cymbomonas</taxon>
    </lineage>
</organism>
<comment type="caution">
    <text evidence="3">The sequence shown here is derived from an EMBL/GenBank/DDBJ whole genome shotgun (WGS) entry which is preliminary data.</text>
</comment>
<protein>
    <submittedName>
        <fullName evidence="3">Uncharacterized protein</fullName>
    </submittedName>
</protein>
<accession>A0AAE0F948</accession>
<keyword evidence="2" id="KW-0472">Membrane</keyword>
<feature type="compositionally biased region" description="Basic and acidic residues" evidence="1">
    <location>
        <begin position="274"/>
        <end position="297"/>
    </location>
</feature>
<proteinExistence type="predicted"/>
<dbReference type="Proteomes" id="UP001190700">
    <property type="component" value="Unassembled WGS sequence"/>
</dbReference>
<feature type="region of interest" description="Disordered" evidence="1">
    <location>
        <begin position="258"/>
        <end position="297"/>
    </location>
</feature>
<feature type="non-terminal residue" evidence="3">
    <location>
        <position position="1"/>
    </location>
</feature>